<dbReference type="Gene3D" id="3.40.190.290">
    <property type="match status" value="2"/>
</dbReference>
<dbReference type="GO" id="GO:0003700">
    <property type="term" value="F:DNA-binding transcription factor activity"/>
    <property type="evidence" value="ECO:0007669"/>
    <property type="project" value="InterPro"/>
</dbReference>
<dbReference type="PANTHER" id="PTHR30537">
    <property type="entry name" value="HTH-TYPE TRANSCRIPTIONAL REGULATOR"/>
    <property type="match status" value="1"/>
</dbReference>
<proteinExistence type="inferred from homology"/>
<dbReference type="InterPro" id="IPR000847">
    <property type="entry name" value="LysR_HTH_N"/>
</dbReference>
<evidence type="ECO:0000256" key="2">
    <source>
        <dbReference type="ARBA" id="ARBA00023015"/>
    </source>
</evidence>
<evidence type="ECO:0000313" key="7">
    <source>
        <dbReference type="Proteomes" id="UP000005801"/>
    </source>
</evidence>
<dbReference type="PANTHER" id="PTHR30537:SF5">
    <property type="entry name" value="HTH-TYPE TRANSCRIPTIONAL ACTIVATOR TTDR-RELATED"/>
    <property type="match status" value="1"/>
</dbReference>
<dbReference type="GO" id="GO:0003677">
    <property type="term" value="F:DNA binding"/>
    <property type="evidence" value="ECO:0007669"/>
    <property type="project" value="UniProtKB-KW"/>
</dbReference>
<dbReference type="Pfam" id="PF00126">
    <property type="entry name" value="HTH_1"/>
    <property type="match status" value="1"/>
</dbReference>
<evidence type="ECO:0000256" key="4">
    <source>
        <dbReference type="ARBA" id="ARBA00023163"/>
    </source>
</evidence>
<protein>
    <submittedName>
        <fullName evidence="6">Transcriptional regulatory protein</fullName>
    </submittedName>
</protein>
<dbReference type="Gene3D" id="1.10.10.10">
    <property type="entry name" value="Winged helix-like DNA-binding domain superfamily/Winged helix DNA-binding domain"/>
    <property type="match status" value="1"/>
</dbReference>
<evidence type="ECO:0000256" key="1">
    <source>
        <dbReference type="ARBA" id="ARBA00009437"/>
    </source>
</evidence>
<dbReference type="InterPro" id="IPR036388">
    <property type="entry name" value="WH-like_DNA-bd_sf"/>
</dbReference>
<dbReference type="STRING" id="391625.PPSIR1_00792"/>
<name>A6GJH8_9BACT</name>
<accession>A6GJH8</accession>
<keyword evidence="2" id="KW-0805">Transcription regulation</keyword>
<sequence length="271" mass="29682">MNQRLHQMAVFALVLEEGSFAAAARRLERSPSVVSVHVRELERTLGLRLLHRTTRRLALTEAGERHLPHCQAILDALRHSDALASKMRERVEGRLRVTVPGALLESLVAPTLSALLDAHPDVEVALFESDHRARLEDGEVDVAIRVGRLSELEHRARRLGSLRDLRVARPDSPDRAIRLPWQRQTPATAHAPLEVSSVRAALALVERGLGWAVLPEPALVHAESLGLRVEPSGRPEPIYAVHALGSQPPPAVRAFIDCAVEVAAKAGLTDD</sequence>
<dbReference type="FunFam" id="1.10.10.10:FF:000001">
    <property type="entry name" value="LysR family transcriptional regulator"/>
    <property type="match status" value="1"/>
</dbReference>
<comment type="similarity">
    <text evidence="1">Belongs to the LysR transcriptional regulatory family.</text>
</comment>
<evidence type="ECO:0000256" key="3">
    <source>
        <dbReference type="ARBA" id="ARBA00023125"/>
    </source>
</evidence>
<dbReference type="PROSITE" id="PS50931">
    <property type="entry name" value="HTH_LYSR"/>
    <property type="match status" value="1"/>
</dbReference>
<dbReference type="SUPFAM" id="SSF53850">
    <property type="entry name" value="Periplasmic binding protein-like II"/>
    <property type="match status" value="1"/>
</dbReference>
<gene>
    <name evidence="6" type="ORF">PPSIR1_00792</name>
</gene>
<dbReference type="EMBL" id="ABCS01000158">
    <property type="protein sequence ID" value="EDM73965.1"/>
    <property type="molecule type" value="Genomic_DNA"/>
</dbReference>
<dbReference type="InterPro" id="IPR036390">
    <property type="entry name" value="WH_DNA-bd_sf"/>
</dbReference>
<dbReference type="SUPFAM" id="SSF46785">
    <property type="entry name" value="Winged helix' DNA-binding domain"/>
    <property type="match status" value="1"/>
</dbReference>
<feature type="domain" description="HTH lysR-type" evidence="5">
    <location>
        <begin position="1"/>
        <end position="60"/>
    </location>
</feature>
<dbReference type="InterPro" id="IPR058163">
    <property type="entry name" value="LysR-type_TF_proteobact-type"/>
</dbReference>
<dbReference type="Pfam" id="PF03466">
    <property type="entry name" value="LysR_substrate"/>
    <property type="match status" value="1"/>
</dbReference>
<dbReference type="AlphaFoldDB" id="A6GJH8"/>
<reference evidence="6 7" key="1">
    <citation type="submission" date="2007-06" db="EMBL/GenBank/DDBJ databases">
        <authorList>
            <person name="Shimkets L."/>
            <person name="Ferriera S."/>
            <person name="Johnson J."/>
            <person name="Kravitz S."/>
            <person name="Beeson K."/>
            <person name="Sutton G."/>
            <person name="Rogers Y.-H."/>
            <person name="Friedman R."/>
            <person name="Frazier M."/>
            <person name="Venter J.C."/>
        </authorList>
    </citation>
    <scope>NUCLEOTIDE SEQUENCE [LARGE SCALE GENOMIC DNA]</scope>
    <source>
        <strain evidence="6 7">SIR-1</strain>
    </source>
</reference>
<evidence type="ECO:0000259" key="5">
    <source>
        <dbReference type="PROSITE" id="PS50931"/>
    </source>
</evidence>
<keyword evidence="4" id="KW-0804">Transcription</keyword>
<organism evidence="6 7">
    <name type="scientific">Plesiocystis pacifica SIR-1</name>
    <dbReference type="NCBI Taxonomy" id="391625"/>
    <lineage>
        <taxon>Bacteria</taxon>
        <taxon>Pseudomonadati</taxon>
        <taxon>Myxococcota</taxon>
        <taxon>Polyangia</taxon>
        <taxon>Nannocystales</taxon>
        <taxon>Nannocystaceae</taxon>
        <taxon>Plesiocystis</taxon>
    </lineage>
</organism>
<keyword evidence="7" id="KW-1185">Reference proteome</keyword>
<evidence type="ECO:0000313" key="6">
    <source>
        <dbReference type="EMBL" id="EDM73965.1"/>
    </source>
</evidence>
<dbReference type="Proteomes" id="UP000005801">
    <property type="component" value="Unassembled WGS sequence"/>
</dbReference>
<dbReference type="eggNOG" id="COG0583">
    <property type="taxonomic scope" value="Bacteria"/>
</dbReference>
<dbReference type="InterPro" id="IPR005119">
    <property type="entry name" value="LysR_subst-bd"/>
</dbReference>
<dbReference type="OrthoDB" id="9808620at2"/>
<comment type="caution">
    <text evidence="6">The sequence shown here is derived from an EMBL/GenBank/DDBJ whole genome shotgun (WGS) entry which is preliminary data.</text>
</comment>
<keyword evidence="3" id="KW-0238">DNA-binding</keyword>